<dbReference type="RefSeq" id="WP_190909975.1">
    <property type="nucleotide sequence ID" value="NZ_JACJTA010000143.1"/>
</dbReference>
<dbReference type="Pfam" id="PF04231">
    <property type="entry name" value="Endonuclease_1"/>
    <property type="match status" value="1"/>
</dbReference>
<keyword evidence="10" id="KW-1185">Reference proteome</keyword>
<sequence length="713" mass="81306">MIPPQQLIQETIERYKTRSPERGSNIRKLSSGSVLNVDTPERVNRRLERIARNPVAASILSEAKISIDDLSSEEFNRVVQERIIGQRDLMSISYLEYGLKVSRSICRIILRSRSGRVIGYGTGFMVSPRLLLTNNHVLSSVEEAMPALAEFNYQSSIEGQMLQSSAYELDPITFFITNQYLDYSLVAVKEKLDGSPLNDFGWNPLIEEQGKVIVGEYVNIIQHPKGEPKQVALRENQLVDLLDDFLHYQTDTAPGSSGSPVFNDQWEVVGLHHSGVPKMDDQGNYLTIDGSVWTPGMGEDRIAWVANEGIRISQIIKDIKNQQNLSQVQRTLRSGLFDGSQLRLPVVVDVKEQQSITTTINNGIVTWTIPLQVSVNLGQAGIVSSSQTNSVTVHPTPDSQSAKTSLSDVELPDIAPDAEWQAELRQLERLRTGEILYYDQVEDTQNRDQYYSEIVSKLNSLNKSELFNDLHQLLEKTHTRKLDYEPKKYLYPWVDLQPDSKIRSIYSRLEYTPEQIIQEDLLIEKRRASRLQEIILRESLTTAEILERVNTLERDLPYNCEHVVPQSWFKDVSPKPMKGDLHHLFACEMACNSFRGSSPFTDFDDFDNFEEATRNNCGKSEGNRFEPGFGKGEAARATLYFLLRYPGVINNLNKEYKPEHLKTLLDWHKQYPVTEHEKHRNMAIASKQKQGNRNPLIDFPEWTDLIDFSLGIG</sequence>
<evidence type="ECO:0000256" key="8">
    <source>
        <dbReference type="SAM" id="MobiDB-lite"/>
    </source>
</evidence>
<gene>
    <name evidence="9" type="ORF">H6G81_33565</name>
</gene>
<dbReference type="Gene3D" id="2.40.10.10">
    <property type="entry name" value="Trypsin-like serine proteases"/>
    <property type="match status" value="2"/>
</dbReference>
<evidence type="ECO:0000313" key="9">
    <source>
        <dbReference type="EMBL" id="MBD2609300.1"/>
    </source>
</evidence>
<keyword evidence="4" id="KW-0732">Signal</keyword>
<dbReference type="SUPFAM" id="SSF54060">
    <property type="entry name" value="His-Me finger endonucleases"/>
    <property type="match status" value="1"/>
</dbReference>
<dbReference type="Pfam" id="PF13365">
    <property type="entry name" value="Trypsin_2"/>
    <property type="match status" value="1"/>
</dbReference>
<dbReference type="InterPro" id="IPR007346">
    <property type="entry name" value="Endonuclease-I"/>
</dbReference>
<dbReference type="InterPro" id="IPR043504">
    <property type="entry name" value="Peptidase_S1_PA_chymotrypsin"/>
</dbReference>
<organism evidence="9 10">
    <name type="scientific">Scytonema hofmannii FACHB-248</name>
    <dbReference type="NCBI Taxonomy" id="1842502"/>
    <lineage>
        <taxon>Bacteria</taxon>
        <taxon>Bacillati</taxon>
        <taxon>Cyanobacteriota</taxon>
        <taxon>Cyanophyceae</taxon>
        <taxon>Nostocales</taxon>
        <taxon>Scytonemataceae</taxon>
        <taxon>Scytonema</taxon>
    </lineage>
</organism>
<evidence type="ECO:0000256" key="1">
    <source>
        <dbReference type="ARBA" id="ARBA00008764"/>
    </source>
</evidence>
<keyword evidence="2 7" id="KW-0645">Protease</keyword>
<protein>
    <recommendedName>
        <fullName evidence="7">Serine protease</fullName>
        <ecNumber evidence="7">3.4.21.-</ecNumber>
    </recommendedName>
</protein>
<reference evidence="9 10" key="1">
    <citation type="journal article" date="2020" name="ISME J.">
        <title>Comparative genomics reveals insights into cyanobacterial evolution and habitat adaptation.</title>
        <authorList>
            <person name="Chen M.Y."/>
            <person name="Teng W.K."/>
            <person name="Zhao L."/>
            <person name="Hu C.X."/>
            <person name="Zhou Y.K."/>
            <person name="Han B.P."/>
            <person name="Song L.R."/>
            <person name="Shu W.S."/>
        </authorList>
    </citation>
    <scope>NUCLEOTIDE SEQUENCE [LARGE SCALE GENOMIC DNA]</scope>
    <source>
        <strain evidence="9 10">FACHB-248</strain>
    </source>
</reference>
<evidence type="ECO:0000256" key="4">
    <source>
        <dbReference type="ARBA" id="ARBA00022729"/>
    </source>
</evidence>
<feature type="region of interest" description="Disordered" evidence="8">
    <location>
        <begin position="386"/>
        <end position="408"/>
    </location>
</feature>
<dbReference type="InterPro" id="IPR009003">
    <property type="entry name" value="Peptidase_S1_PA"/>
</dbReference>
<dbReference type="PRINTS" id="PR00839">
    <property type="entry name" value="V8PROTEASE"/>
</dbReference>
<keyword evidence="5 7" id="KW-0378">Hydrolase</keyword>
<dbReference type="SUPFAM" id="SSF50494">
    <property type="entry name" value="Trypsin-like serine proteases"/>
    <property type="match status" value="1"/>
</dbReference>
<proteinExistence type="inferred from homology"/>
<name>A0ABR8H0E8_9CYAN</name>
<evidence type="ECO:0000256" key="3">
    <source>
        <dbReference type="ARBA" id="ARBA00022722"/>
    </source>
</evidence>
<dbReference type="PANTHER" id="PTHR33607:SF2">
    <property type="entry name" value="ENDONUCLEASE-1"/>
    <property type="match status" value="1"/>
</dbReference>
<evidence type="ECO:0000256" key="7">
    <source>
        <dbReference type="RuleBase" id="RU004296"/>
    </source>
</evidence>
<dbReference type="EMBL" id="JACJTA010000143">
    <property type="protein sequence ID" value="MBD2609300.1"/>
    <property type="molecule type" value="Genomic_DNA"/>
</dbReference>
<comment type="similarity">
    <text evidence="1 7">Belongs to the peptidase S1B family.</text>
</comment>
<dbReference type="InterPro" id="IPR044925">
    <property type="entry name" value="His-Me_finger_sf"/>
</dbReference>
<keyword evidence="3" id="KW-0540">Nuclease</keyword>
<evidence type="ECO:0000313" key="10">
    <source>
        <dbReference type="Proteomes" id="UP000660380"/>
    </source>
</evidence>
<feature type="compositionally biased region" description="Polar residues" evidence="8">
    <location>
        <begin position="386"/>
        <end position="407"/>
    </location>
</feature>
<dbReference type="Proteomes" id="UP000660380">
    <property type="component" value="Unassembled WGS sequence"/>
</dbReference>
<accession>A0ABR8H0E8</accession>
<evidence type="ECO:0000256" key="5">
    <source>
        <dbReference type="ARBA" id="ARBA00022801"/>
    </source>
</evidence>
<dbReference type="GO" id="GO:0004519">
    <property type="term" value="F:endonuclease activity"/>
    <property type="evidence" value="ECO:0007669"/>
    <property type="project" value="UniProtKB-KW"/>
</dbReference>
<evidence type="ECO:0000256" key="6">
    <source>
        <dbReference type="ARBA" id="ARBA00022825"/>
    </source>
</evidence>
<keyword evidence="6 7" id="KW-0720">Serine protease</keyword>
<dbReference type="PANTHER" id="PTHR33607">
    <property type="entry name" value="ENDONUCLEASE-1"/>
    <property type="match status" value="1"/>
</dbReference>
<comment type="caution">
    <text evidence="9">The sequence shown here is derived from an EMBL/GenBank/DDBJ whole genome shotgun (WGS) entry which is preliminary data.</text>
</comment>
<keyword evidence="9" id="KW-0255">Endonuclease</keyword>
<dbReference type="InterPro" id="IPR008256">
    <property type="entry name" value="Peptidase_S1B"/>
</dbReference>
<dbReference type="EC" id="3.4.21.-" evidence="7"/>
<evidence type="ECO:0000256" key="2">
    <source>
        <dbReference type="ARBA" id="ARBA00022670"/>
    </source>
</evidence>